<dbReference type="EMBL" id="KZ451950">
    <property type="protein sequence ID" value="PKA58939.1"/>
    <property type="molecule type" value="Genomic_DNA"/>
</dbReference>
<evidence type="ECO:0000313" key="2">
    <source>
        <dbReference type="Proteomes" id="UP000236161"/>
    </source>
</evidence>
<dbReference type="Proteomes" id="UP000236161">
    <property type="component" value="Unassembled WGS sequence"/>
</dbReference>
<organism evidence="1 2">
    <name type="scientific">Apostasia shenzhenica</name>
    <dbReference type="NCBI Taxonomy" id="1088818"/>
    <lineage>
        <taxon>Eukaryota</taxon>
        <taxon>Viridiplantae</taxon>
        <taxon>Streptophyta</taxon>
        <taxon>Embryophyta</taxon>
        <taxon>Tracheophyta</taxon>
        <taxon>Spermatophyta</taxon>
        <taxon>Magnoliopsida</taxon>
        <taxon>Liliopsida</taxon>
        <taxon>Asparagales</taxon>
        <taxon>Orchidaceae</taxon>
        <taxon>Apostasioideae</taxon>
        <taxon>Apostasia</taxon>
    </lineage>
</organism>
<dbReference type="AlphaFoldDB" id="A0A2I0ATR6"/>
<reference evidence="1 2" key="1">
    <citation type="journal article" date="2017" name="Nature">
        <title>The Apostasia genome and the evolution of orchids.</title>
        <authorList>
            <person name="Zhang G.Q."/>
            <person name="Liu K.W."/>
            <person name="Li Z."/>
            <person name="Lohaus R."/>
            <person name="Hsiao Y.Y."/>
            <person name="Niu S.C."/>
            <person name="Wang J.Y."/>
            <person name="Lin Y.C."/>
            <person name="Xu Q."/>
            <person name="Chen L.J."/>
            <person name="Yoshida K."/>
            <person name="Fujiwara S."/>
            <person name="Wang Z.W."/>
            <person name="Zhang Y.Q."/>
            <person name="Mitsuda N."/>
            <person name="Wang M."/>
            <person name="Liu G.H."/>
            <person name="Pecoraro L."/>
            <person name="Huang H.X."/>
            <person name="Xiao X.J."/>
            <person name="Lin M."/>
            <person name="Wu X.Y."/>
            <person name="Wu W.L."/>
            <person name="Chen Y.Y."/>
            <person name="Chang S.B."/>
            <person name="Sakamoto S."/>
            <person name="Ohme-Takagi M."/>
            <person name="Yagi M."/>
            <person name="Zeng S.J."/>
            <person name="Shen C.Y."/>
            <person name="Yeh C.M."/>
            <person name="Luo Y.B."/>
            <person name="Tsai W.C."/>
            <person name="Van de Peer Y."/>
            <person name="Liu Z.J."/>
        </authorList>
    </citation>
    <scope>NUCLEOTIDE SEQUENCE [LARGE SCALE GENOMIC DNA]</scope>
    <source>
        <strain evidence="2">cv. Shenzhen</strain>
        <tissue evidence="1">Stem</tissue>
    </source>
</reference>
<protein>
    <submittedName>
        <fullName evidence="1">Uncharacterized protein</fullName>
    </submittedName>
</protein>
<sequence>MQKEQVSGRSFRSMEQMECASDRRGSSAGVAQFSGAAVTSREIAWNTAAPIFCGEAAAAKAERGAAVVKVHVTRWRCCFIGAARAAIGGTEERRQQVAGSPRSRVAASEVAGWRGYCDRPWKAECPRKCYFRARKLQRRVC</sequence>
<gene>
    <name evidence="1" type="ORF">AXF42_Ash001032</name>
</gene>
<keyword evidence="2" id="KW-1185">Reference proteome</keyword>
<proteinExistence type="predicted"/>
<evidence type="ECO:0000313" key="1">
    <source>
        <dbReference type="EMBL" id="PKA58939.1"/>
    </source>
</evidence>
<accession>A0A2I0ATR6</accession>
<name>A0A2I0ATR6_9ASPA</name>